<comment type="caution">
    <text evidence="2">The sequence shown here is derived from an EMBL/GenBank/DDBJ whole genome shotgun (WGS) entry which is preliminary data.</text>
</comment>
<name>A0A7J6W362_THATH</name>
<keyword evidence="1" id="KW-0472">Membrane</keyword>
<accession>A0A7J6W362</accession>
<reference evidence="2 3" key="1">
    <citation type="submission" date="2020-06" db="EMBL/GenBank/DDBJ databases">
        <title>Transcriptomic and genomic resources for Thalictrum thalictroides and T. hernandezii: Facilitating candidate gene discovery in an emerging model plant lineage.</title>
        <authorList>
            <person name="Arias T."/>
            <person name="Riano-Pachon D.M."/>
            <person name="Di Stilio V.S."/>
        </authorList>
    </citation>
    <scope>NUCLEOTIDE SEQUENCE [LARGE SCALE GENOMIC DNA]</scope>
    <source>
        <strain evidence="3">cv. WT478/WT964</strain>
        <tissue evidence="2">Leaves</tissue>
    </source>
</reference>
<evidence type="ECO:0000313" key="3">
    <source>
        <dbReference type="Proteomes" id="UP000554482"/>
    </source>
</evidence>
<proteinExistence type="predicted"/>
<keyword evidence="1" id="KW-0812">Transmembrane</keyword>
<dbReference type="AlphaFoldDB" id="A0A7J6W362"/>
<evidence type="ECO:0000313" key="2">
    <source>
        <dbReference type="EMBL" id="KAF5190755.1"/>
    </source>
</evidence>
<feature type="non-terminal residue" evidence="2">
    <location>
        <position position="1"/>
    </location>
</feature>
<gene>
    <name evidence="2" type="ORF">FRX31_019658</name>
</gene>
<dbReference type="EMBL" id="JABWDY010023666">
    <property type="protein sequence ID" value="KAF5190755.1"/>
    <property type="molecule type" value="Genomic_DNA"/>
</dbReference>
<dbReference type="Proteomes" id="UP000554482">
    <property type="component" value="Unassembled WGS sequence"/>
</dbReference>
<evidence type="ECO:0000256" key="1">
    <source>
        <dbReference type="SAM" id="Phobius"/>
    </source>
</evidence>
<sequence>EALHCKTDQRVQDFQNRKLDGSKMWDDSTFVVFGCNCLILWLYVIAFLSL</sequence>
<organism evidence="2 3">
    <name type="scientific">Thalictrum thalictroides</name>
    <name type="common">Rue-anemone</name>
    <name type="synonym">Anemone thalictroides</name>
    <dbReference type="NCBI Taxonomy" id="46969"/>
    <lineage>
        <taxon>Eukaryota</taxon>
        <taxon>Viridiplantae</taxon>
        <taxon>Streptophyta</taxon>
        <taxon>Embryophyta</taxon>
        <taxon>Tracheophyta</taxon>
        <taxon>Spermatophyta</taxon>
        <taxon>Magnoliopsida</taxon>
        <taxon>Ranunculales</taxon>
        <taxon>Ranunculaceae</taxon>
        <taxon>Thalictroideae</taxon>
        <taxon>Thalictrum</taxon>
    </lineage>
</organism>
<keyword evidence="1" id="KW-1133">Transmembrane helix</keyword>
<keyword evidence="3" id="KW-1185">Reference proteome</keyword>
<protein>
    <submittedName>
        <fullName evidence="2">Uncharacterized protein</fullName>
    </submittedName>
</protein>
<feature type="transmembrane region" description="Helical" evidence="1">
    <location>
        <begin position="30"/>
        <end position="48"/>
    </location>
</feature>